<dbReference type="InterPro" id="IPR013815">
    <property type="entry name" value="ATP_grasp_subdomain_1"/>
</dbReference>
<feature type="domain" description="Pyruvate phosphate dikinase AMP/ATP-binding" evidence="1">
    <location>
        <begin position="61"/>
        <end position="426"/>
    </location>
</feature>
<dbReference type="Pfam" id="PF01326">
    <property type="entry name" value="PPDK_N"/>
    <property type="match status" value="1"/>
</dbReference>
<evidence type="ECO:0000313" key="2">
    <source>
        <dbReference type="EMBL" id="MCC2254392.1"/>
    </source>
</evidence>
<gene>
    <name evidence="2" type="ORF">LKD70_08130</name>
</gene>
<dbReference type="Proteomes" id="UP001198151">
    <property type="component" value="Unassembled WGS sequence"/>
</dbReference>
<dbReference type="RefSeq" id="WP_227707530.1">
    <property type="nucleotide sequence ID" value="NZ_JAJEQX010000012.1"/>
</dbReference>
<sequence>MREAEIRKKLETGIKLNESERKWLCHELMTTEENMERLILNYFEDEDFLEVYRRRIGGGVIGGKACGMLAGRKIVEKDMPDFAGSFLPHDSFYIGTDVFYTYLKENGCLELWKENAAGVKREPDRLVEMLENGVFSEETKEGFARITSEYKNVPFIVRSSSMLEDGFGNAFSGKYESIFCVARGDGAESLKVLEDAVRRIYVSTLNPSAVEYRKQWHLAGTEEKMSLLVQRVEGRFYGDYYFPVAAGMGCSYNSYKWMESLNPDAGMLRVVAGLGTKAVERSSDDYPRMIGLERPEARMHATVAERHRFSQRMADVLEKDTGKLCRIPVQELVPLLPKYCVDLILSRDTEAETRLMEQRQFRKVYFADCEGIAEKSGFMFGMKKMLKALEKGYGSPVDIEFALDISEEGEIRINLFQCRPIHAGPSRTVLIPEGADDRILFDVKNASMQRSKEERIDMIVWIDPQKYYECPYAEKSDVARMVGEINRYYEPGKKKIMLLAPGRIGTSSPELGVPVSYADISRFCAICEVEYSRSGYSPELSYGSHMFQDLVEADIYYGAIEEGRRTRLYQPGLLKNFPEMFLKMFPDEYDLGRIVKVYDLSDGNVRLMLDSKSGRAVCVAGNGENRRKHADNEGRI</sequence>
<protein>
    <submittedName>
        <fullName evidence="2">PEP/pyruvate-binding domain-containing protein</fullName>
    </submittedName>
</protein>
<accession>A0ABS8FZ03</accession>
<comment type="caution">
    <text evidence="2">The sequence shown here is derived from an EMBL/GenBank/DDBJ whole genome shotgun (WGS) entry which is preliminary data.</text>
</comment>
<proteinExistence type="predicted"/>
<organism evidence="2 3">
    <name type="scientific">Ruminococcus turbiniformis</name>
    <dbReference type="NCBI Taxonomy" id="2881258"/>
    <lineage>
        <taxon>Bacteria</taxon>
        <taxon>Bacillati</taxon>
        <taxon>Bacillota</taxon>
        <taxon>Clostridia</taxon>
        <taxon>Eubacteriales</taxon>
        <taxon>Oscillospiraceae</taxon>
        <taxon>Ruminococcus</taxon>
    </lineage>
</organism>
<evidence type="ECO:0000313" key="3">
    <source>
        <dbReference type="Proteomes" id="UP001198151"/>
    </source>
</evidence>
<keyword evidence="3" id="KW-1185">Reference proteome</keyword>
<dbReference type="InterPro" id="IPR002192">
    <property type="entry name" value="PPDK_AMP/ATP-bd"/>
</dbReference>
<evidence type="ECO:0000259" key="1">
    <source>
        <dbReference type="Pfam" id="PF01326"/>
    </source>
</evidence>
<reference evidence="2 3" key="1">
    <citation type="submission" date="2021-10" db="EMBL/GenBank/DDBJ databases">
        <title>Anaerobic single-cell dispensing facilitates the cultivation of human gut bacteria.</title>
        <authorList>
            <person name="Afrizal A."/>
        </authorList>
    </citation>
    <scope>NUCLEOTIDE SEQUENCE [LARGE SCALE GENOMIC DNA]</scope>
    <source>
        <strain evidence="2 3">CLA-AA-H200</strain>
    </source>
</reference>
<name>A0ABS8FZ03_9FIRM</name>
<dbReference type="EMBL" id="JAJEQX010000012">
    <property type="protein sequence ID" value="MCC2254392.1"/>
    <property type="molecule type" value="Genomic_DNA"/>
</dbReference>
<dbReference type="SUPFAM" id="SSF56059">
    <property type="entry name" value="Glutathione synthetase ATP-binding domain-like"/>
    <property type="match status" value="1"/>
</dbReference>
<dbReference type="Gene3D" id="3.30.1490.20">
    <property type="entry name" value="ATP-grasp fold, A domain"/>
    <property type="match status" value="1"/>
</dbReference>